<feature type="compositionally biased region" description="Basic and acidic residues" evidence="1">
    <location>
        <begin position="118"/>
        <end position="138"/>
    </location>
</feature>
<dbReference type="Proteomes" id="UP001172457">
    <property type="component" value="Chromosome 6"/>
</dbReference>
<keyword evidence="3" id="KW-1185">Reference proteome</keyword>
<organism evidence="2 3">
    <name type="scientific">Centaurea solstitialis</name>
    <name type="common">yellow star-thistle</name>
    <dbReference type="NCBI Taxonomy" id="347529"/>
    <lineage>
        <taxon>Eukaryota</taxon>
        <taxon>Viridiplantae</taxon>
        <taxon>Streptophyta</taxon>
        <taxon>Embryophyta</taxon>
        <taxon>Tracheophyta</taxon>
        <taxon>Spermatophyta</taxon>
        <taxon>Magnoliopsida</taxon>
        <taxon>eudicotyledons</taxon>
        <taxon>Gunneridae</taxon>
        <taxon>Pentapetalae</taxon>
        <taxon>asterids</taxon>
        <taxon>campanulids</taxon>
        <taxon>Asterales</taxon>
        <taxon>Asteraceae</taxon>
        <taxon>Carduoideae</taxon>
        <taxon>Cardueae</taxon>
        <taxon>Centaureinae</taxon>
        <taxon>Centaurea</taxon>
    </lineage>
</organism>
<proteinExistence type="predicted"/>
<dbReference type="PANTHER" id="PTHR33144:SF50">
    <property type="entry name" value="OS03G0714750 PROTEIN"/>
    <property type="match status" value="1"/>
</dbReference>
<dbReference type="Pfam" id="PF03004">
    <property type="entry name" value="Transposase_24"/>
    <property type="match status" value="1"/>
</dbReference>
<dbReference type="EMBL" id="JARYMX010000006">
    <property type="protein sequence ID" value="KAJ9544537.1"/>
    <property type="molecule type" value="Genomic_DNA"/>
</dbReference>
<dbReference type="InterPro" id="IPR004252">
    <property type="entry name" value="Probable_transposase_24"/>
</dbReference>
<feature type="region of interest" description="Disordered" evidence="1">
    <location>
        <begin position="111"/>
        <end position="154"/>
    </location>
</feature>
<dbReference type="AlphaFoldDB" id="A0AA38W0F7"/>
<protein>
    <submittedName>
        <fullName evidence="2">Uncharacterized protein</fullName>
    </submittedName>
</protein>
<accession>A0AA38W0F7</accession>
<evidence type="ECO:0000256" key="1">
    <source>
        <dbReference type="SAM" id="MobiDB-lite"/>
    </source>
</evidence>
<evidence type="ECO:0000313" key="3">
    <source>
        <dbReference type="Proteomes" id="UP001172457"/>
    </source>
</evidence>
<dbReference type="PANTHER" id="PTHR33144">
    <property type="entry name" value="OS10G0409366 PROTEIN-RELATED"/>
    <property type="match status" value="1"/>
</dbReference>
<gene>
    <name evidence="2" type="ORF">OSB04_024244</name>
</gene>
<evidence type="ECO:0000313" key="2">
    <source>
        <dbReference type="EMBL" id="KAJ9544537.1"/>
    </source>
</evidence>
<reference evidence="2" key="1">
    <citation type="submission" date="2023-03" db="EMBL/GenBank/DDBJ databases">
        <title>Chromosome-scale reference genome and RAD-based genetic map of yellow starthistle (Centaurea solstitialis) reveal putative structural variation and QTLs associated with invader traits.</title>
        <authorList>
            <person name="Reatini B."/>
            <person name="Cang F.A."/>
            <person name="Jiang Q."/>
            <person name="Mckibben M.T.W."/>
            <person name="Barker M.S."/>
            <person name="Rieseberg L.H."/>
            <person name="Dlugosch K.M."/>
        </authorList>
    </citation>
    <scope>NUCLEOTIDE SEQUENCE</scope>
    <source>
        <strain evidence="2">CAN-66</strain>
        <tissue evidence="2">Leaf</tissue>
    </source>
</reference>
<name>A0AA38W0F7_9ASTR</name>
<sequence>MIQALLLMKLWHDKLKVMIDPTQFKELVTHWFDPKFQSTCDIKRSSRSKMHEPHVTRTKSFARLAHEVAINDNGVYPSRGEMYVKTRTRKDGSIVDDKAAEVVASLKAIASDSTSTSGDKDDFTNDDYLRVKGPEKRGMPSVKKSGDSSTDSQTIQQLKSVVNVMVNIIQEHIPNANISEVLNNMNIEVPGISSVPNNSHSVNQRSPLRSGTNNGNYFYVSNFSNVTSSSHSEIDYFLSSREIKAEYLIQHLLLVFHAIRICVKNKESDNIVEEISASEHNLDIHLTMIFLRFTMEHQEYNQFKQMEMENIVILHISES</sequence>
<comment type="caution">
    <text evidence="2">The sequence shown here is derived from an EMBL/GenBank/DDBJ whole genome shotgun (WGS) entry which is preliminary data.</text>
</comment>